<reference evidence="2 3" key="1">
    <citation type="submission" date="2021-01" db="EMBL/GenBank/DDBJ databases">
        <title>Whole genome shotgun sequence of Catellatospora bangladeshensis NBRC 107357.</title>
        <authorList>
            <person name="Komaki H."/>
            <person name="Tamura T."/>
        </authorList>
    </citation>
    <scope>NUCLEOTIDE SEQUENCE [LARGE SCALE GENOMIC DNA]</scope>
    <source>
        <strain evidence="2 3">NBRC 107357</strain>
    </source>
</reference>
<dbReference type="AlphaFoldDB" id="A0A8J3JB01"/>
<keyword evidence="1" id="KW-0472">Membrane</keyword>
<evidence type="ECO:0000256" key="1">
    <source>
        <dbReference type="SAM" id="Phobius"/>
    </source>
</evidence>
<gene>
    <name evidence="2" type="ORF">Cba03nite_22800</name>
</gene>
<evidence type="ECO:0000313" key="3">
    <source>
        <dbReference type="Proteomes" id="UP000601223"/>
    </source>
</evidence>
<protein>
    <submittedName>
        <fullName evidence="2">Uncharacterized protein</fullName>
    </submittedName>
</protein>
<keyword evidence="1" id="KW-1133">Transmembrane helix</keyword>
<comment type="caution">
    <text evidence="2">The sequence shown here is derived from an EMBL/GenBank/DDBJ whole genome shotgun (WGS) entry which is preliminary data.</text>
</comment>
<name>A0A8J3JB01_9ACTN</name>
<accession>A0A8J3JB01</accession>
<proteinExistence type="predicted"/>
<feature type="transmembrane region" description="Helical" evidence="1">
    <location>
        <begin position="21"/>
        <end position="46"/>
    </location>
</feature>
<keyword evidence="1" id="KW-0812">Transmembrane</keyword>
<evidence type="ECO:0000313" key="2">
    <source>
        <dbReference type="EMBL" id="GIF80931.1"/>
    </source>
</evidence>
<organism evidence="2 3">
    <name type="scientific">Catellatospora bangladeshensis</name>
    <dbReference type="NCBI Taxonomy" id="310355"/>
    <lineage>
        <taxon>Bacteria</taxon>
        <taxon>Bacillati</taxon>
        <taxon>Actinomycetota</taxon>
        <taxon>Actinomycetes</taxon>
        <taxon>Micromonosporales</taxon>
        <taxon>Micromonosporaceae</taxon>
        <taxon>Catellatospora</taxon>
    </lineage>
</organism>
<sequence>MGVRQIGTLRAMTTIEALGDIGSFVSGLAAVVLAIAAIIGGSAGLGDWRAKQRAQRDVAAEEANNLRLNRMRLNHGWSPHGVDSFGVTLVTDPAEFAVAQKELTSGGPTEYVVMRVTSGGNGGDRLRRLIQRDGFVARVPNDGEIEAVEAGLEVLGVMSRRRVMERATAK</sequence>
<dbReference type="EMBL" id="BONF01000011">
    <property type="protein sequence ID" value="GIF80931.1"/>
    <property type="molecule type" value="Genomic_DNA"/>
</dbReference>
<dbReference type="Proteomes" id="UP000601223">
    <property type="component" value="Unassembled WGS sequence"/>
</dbReference>
<keyword evidence="3" id="KW-1185">Reference proteome</keyword>